<keyword evidence="1" id="KW-0472">Membrane</keyword>
<dbReference type="Gene3D" id="3.40.50.720">
    <property type="entry name" value="NAD(P)-binding Rossmann-like Domain"/>
    <property type="match status" value="1"/>
</dbReference>
<keyword evidence="1" id="KW-0812">Transmembrane</keyword>
<keyword evidence="1" id="KW-1133">Transmembrane helix</keyword>
<evidence type="ECO:0000256" key="1">
    <source>
        <dbReference type="SAM" id="Phobius"/>
    </source>
</evidence>
<dbReference type="STRING" id="51028.A0A0N4V0V2"/>
<dbReference type="GO" id="GO:0016491">
    <property type="term" value="F:oxidoreductase activity"/>
    <property type="evidence" value="ECO:0007669"/>
    <property type="project" value="TreeGrafter"/>
</dbReference>
<evidence type="ECO:0000313" key="4">
    <source>
        <dbReference type="WBParaSite" id="EVEC_0000355601-mRNA-1"/>
    </source>
</evidence>
<dbReference type="SUPFAM" id="SSF51735">
    <property type="entry name" value="NAD(P)-binding Rossmann-fold domains"/>
    <property type="match status" value="1"/>
</dbReference>
<dbReference type="PRINTS" id="PR00081">
    <property type="entry name" value="GDHRDH"/>
</dbReference>
<reference evidence="4" key="1">
    <citation type="submission" date="2017-02" db="UniProtKB">
        <authorList>
            <consortium name="WormBaseParasite"/>
        </authorList>
    </citation>
    <scope>IDENTIFICATION</scope>
</reference>
<accession>A0A0N4V0V2</accession>
<name>A0A0N4V0V2_ENTVE</name>
<dbReference type="OrthoDB" id="294295at2759"/>
<dbReference type="GO" id="GO:0008202">
    <property type="term" value="P:steroid metabolic process"/>
    <property type="evidence" value="ECO:0007669"/>
    <property type="project" value="TreeGrafter"/>
</dbReference>
<evidence type="ECO:0000313" key="2">
    <source>
        <dbReference type="EMBL" id="VDD88121.1"/>
    </source>
</evidence>
<sequence>MVCWCIAGLMVAILIILYYAVRYFLELIPVKELKKKAVFVTGCDSGFGREFVLYCAKNGLHVFAGCLTEKGEESLKEEVKGYQGTVQVMHLDVSNDDSVKHAKEFVENKLHDGLYLWAVVNNAGILPVYGPSDWSKVEDFKAVLDVNTIGVIRVTLTFLPLLKQSKGRLVTTTSVLSRVAFPGIAPYQCSKLGTAGFMDTIREELRWFGIKCCNIEPEIFDTPLIAVPSMQRTIEYSWNRLTAEKRAEYGEDFKHYCIYKSTRIDYVVRNYYHAVTAMFPRTRYYTGWKALFFYIPLSLLPTEIHDLIIRLLLHQTAFPVAVESKKQK</sequence>
<protein>
    <submittedName>
        <fullName evidence="4">17-beta-hydroxysteroid dehydrogenase type 6</fullName>
    </submittedName>
</protein>
<dbReference type="WBParaSite" id="EVEC_0000355601-mRNA-1">
    <property type="protein sequence ID" value="EVEC_0000355601-mRNA-1"/>
    <property type="gene ID" value="EVEC_0000355601"/>
</dbReference>
<evidence type="ECO:0000313" key="3">
    <source>
        <dbReference type="Proteomes" id="UP000274131"/>
    </source>
</evidence>
<dbReference type="PANTHER" id="PTHR43313:SF34">
    <property type="entry name" value="RETINOL DEHYDROGENASE 7"/>
    <property type="match status" value="1"/>
</dbReference>
<dbReference type="AlphaFoldDB" id="A0A0N4V0V2"/>
<proteinExistence type="predicted"/>
<dbReference type="EMBL" id="UXUI01007549">
    <property type="protein sequence ID" value="VDD88121.1"/>
    <property type="molecule type" value="Genomic_DNA"/>
</dbReference>
<organism evidence="4">
    <name type="scientific">Enterobius vermicularis</name>
    <name type="common">Human pinworm</name>
    <dbReference type="NCBI Taxonomy" id="51028"/>
    <lineage>
        <taxon>Eukaryota</taxon>
        <taxon>Metazoa</taxon>
        <taxon>Ecdysozoa</taxon>
        <taxon>Nematoda</taxon>
        <taxon>Chromadorea</taxon>
        <taxon>Rhabditida</taxon>
        <taxon>Spirurina</taxon>
        <taxon>Oxyuridomorpha</taxon>
        <taxon>Oxyuroidea</taxon>
        <taxon>Oxyuridae</taxon>
        <taxon>Enterobius</taxon>
    </lineage>
</organism>
<dbReference type="Proteomes" id="UP000274131">
    <property type="component" value="Unassembled WGS sequence"/>
</dbReference>
<gene>
    <name evidence="2" type="ORF">EVEC_LOCUS3264</name>
</gene>
<dbReference type="InterPro" id="IPR002347">
    <property type="entry name" value="SDR_fam"/>
</dbReference>
<dbReference type="PANTHER" id="PTHR43313">
    <property type="entry name" value="SHORT-CHAIN DEHYDROGENASE/REDUCTASE FAMILY 9C"/>
    <property type="match status" value="1"/>
</dbReference>
<dbReference type="Pfam" id="PF00106">
    <property type="entry name" value="adh_short"/>
    <property type="match status" value="1"/>
</dbReference>
<reference evidence="2 3" key="2">
    <citation type="submission" date="2018-10" db="EMBL/GenBank/DDBJ databases">
        <authorList>
            <consortium name="Pathogen Informatics"/>
        </authorList>
    </citation>
    <scope>NUCLEOTIDE SEQUENCE [LARGE SCALE GENOMIC DNA]</scope>
</reference>
<keyword evidence="3" id="KW-1185">Reference proteome</keyword>
<dbReference type="InterPro" id="IPR036291">
    <property type="entry name" value="NAD(P)-bd_dom_sf"/>
</dbReference>
<feature type="transmembrane region" description="Helical" evidence="1">
    <location>
        <begin position="6"/>
        <end position="25"/>
    </location>
</feature>